<dbReference type="Pfam" id="PF00020">
    <property type="entry name" value="TNFR_c6"/>
    <property type="match status" value="1"/>
</dbReference>
<dbReference type="RefSeq" id="XP_014908421.1">
    <property type="nucleotide sequence ID" value="XM_015052935.1"/>
</dbReference>
<dbReference type="OrthoDB" id="9940478at2759"/>
<evidence type="ECO:0000256" key="2">
    <source>
        <dbReference type="ARBA" id="ARBA00022729"/>
    </source>
</evidence>
<dbReference type="PROSITE" id="PS50017">
    <property type="entry name" value="DEATH_DOMAIN"/>
    <property type="match status" value="1"/>
</dbReference>
<reference evidence="13" key="1">
    <citation type="submission" date="2025-08" db="UniProtKB">
        <authorList>
            <consortium name="Ensembl"/>
        </authorList>
    </citation>
    <scope>IDENTIFICATION</scope>
</reference>
<dbReference type="GeneID" id="106960027"/>
<feature type="signal peptide" evidence="10">
    <location>
        <begin position="1"/>
        <end position="23"/>
    </location>
</feature>
<dbReference type="Gene3D" id="2.10.50.10">
    <property type="entry name" value="Tumor Necrosis Factor Receptor, subunit A, domain 2"/>
    <property type="match status" value="2"/>
</dbReference>
<dbReference type="GO" id="GO:0007165">
    <property type="term" value="P:signal transduction"/>
    <property type="evidence" value="ECO:0007669"/>
    <property type="project" value="InterPro"/>
</dbReference>
<keyword evidence="2 10" id="KW-0732">Signal</keyword>
<dbReference type="STRING" id="48699.ENSPLAP00000018852"/>
<dbReference type="GO" id="GO:0005886">
    <property type="term" value="C:plasma membrane"/>
    <property type="evidence" value="ECO:0007669"/>
    <property type="project" value="TreeGrafter"/>
</dbReference>
<dbReference type="InterPro" id="IPR000488">
    <property type="entry name" value="Death_dom"/>
</dbReference>
<feature type="coiled-coil region" evidence="7">
    <location>
        <begin position="365"/>
        <end position="392"/>
    </location>
</feature>
<evidence type="ECO:0000256" key="4">
    <source>
        <dbReference type="ARBA" id="ARBA00023157"/>
    </source>
</evidence>
<dbReference type="AlphaFoldDB" id="A0A3B3V1N9"/>
<dbReference type="Proteomes" id="UP000261500">
    <property type="component" value="Unplaced"/>
</dbReference>
<keyword evidence="7" id="KW-0175">Coiled coil</keyword>
<dbReference type="Gene3D" id="1.10.533.10">
    <property type="entry name" value="Death Domain, Fas"/>
    <property type="match status" value="1"/>
</dbReference>
<evidence type="ECO:0000256" key="1">
    <source>
        <dbReference type="ARBA" id="ARBA00022703"/>
    </source>
</evidence>
<keyword evidence="3" id="KW-0677">Repeat</keyword>
<dbReference type="GeneTree" id="ENSGT00940000159540"/>
<feature type="repeat" description="TNFR-Cys" evidence="6">
    <location>
        <begin position="45"/>
        <end position="84"/>
    </location>
</feature>
<dbReference type="PROSITE" id="PS00652">
    <property type="entry name" value="TNFR_NGFR_1"/>
    <property type="match status" value="1"/>
</dbReference>
<feature type="transmembrane region" description="Helical" evidence="9">
    <location>
        <begin position="189"/>
        <end position="211"/>
    </location>
</feature>
<sequence>MDIVWAVSLILAFMSTRLSLIEATGQDSQCQAGYYKDSKDNSCKLCKEGTFTEINNTLSSCNRCDSCNRRGEKKPCTANRNTVCKCPTGHYSKHGGCRSCSETNPINISEDYYDMCQSIQSPHSTKHPGSKQTLPILAPSEVQTTTTETKPLTTASTASPTSLSRRPTLSTTLKTSSPTIEKVPNQYNLFWLSALGAVTSLLLFWFLLLFCRSLHRKEAVLPCLNKQKYLQALPQEPKLDEERSHHCSSPTTQTFTVCEEIPMMPLCQEPPAHIRGHVLHGHHPDARRYEHCERWPAIVLYAIIKEVPVRRWKEFLRLLSVSDQQMERVEMEAGLGSMEKQYQMLRLWSQRSSASLNEVYSSLHLMELSGCVQQLQENLERLQWRCEVKQVLTV</sequence>
<dbReference type="GO" id="GO:0006915">
    <property type="term" value="P:apoptotic process"/>
    <property type="evidence" value="ECO:0007669"/>
    <property type="project" value="UniProtKB-KW"/>
</dbReference>
<feature type="domain" description="Death" evidence="11">
    <location>
        <begin position="297"/>
        <end position="379"/>
    </location>
</feature>
<dbReference type="PANTHER" id="PTHR47220:SF1">
    <property type="entry name" value="TUMOR NECROSIS FACTOR RECEPTOR SUPERFAMILY MEMBER 25"/>
    <property type="match status" value="1"/>
</dbReference>
<keyword evidence="9" id="KW-0472">Membrane</keyword>
<dbReference type="KEGG" id="plai:106960027"/>
<dbReference type="SUPFAM" id="SSF57586">
    <property type="entry name" value="TNF receptor-like"/>
    <property type="match status" value="2"/>
</dbReference>
<dbReference type="SMART" id="SM00208">
    <property type="entry name" value="TNFR"/>
    <property type="match status" value="1"/>
</dbReference>
<keyword evidence="9" id="KW-1133">Transmembrane helix</keyword>
<evidence type="ECO:0000259" key="11">
    <source>
        <dbReference type="PROSITE" id="PS50017"/>
    </source>
</evidence>
<evidence type="ECO:0000256" key="10">
    <source>
        <dbReference type="SAM" id="SignalP"/>
    </source>
</evidence>
<evidence type="ECO:0000256" key="3">
    <source>
        <dbReference type="ARBA" id="ARBA00022737"/>
    </source>
</evidence>
<dbReference type="InterPro" id="IPR001368">
    <property type="entry name" value="TNFR/NGFR_Cys_rich_reg"/>
</dbReference>
<evidence type="ECO:0000256" key="8">
    <source>
        <dbReference type="SAM" id="MobiDB-lite"/>
    </source>
</evidence>
<evidence type="ECO:0000256" key="7">
    <source>
        <dbReference type="SAM" id="Coils"/>
    </source>
</evidence>
<accession>A0A3B3V1N9</accession>
<dbReference type="InterPro" id="IPR011029">
    <property type="entry name" value="DEATH-like_dom_sf"/>
</dbReference>
<organism evidence="13 14">
    <name type="scientific">Poecilia latipinna</name>
    <name type="common">sailfin molly</name>
    <dbReference type="NCBI Taxonomy" id="48699"/>
    <lineage>
        <taxon>Eukaryota</taxon>
        <taxon>Metazoa</taxon>
        <taxon>Chordata</taxon>
        <taxon>Craniata</taxon>
        <taxon>Vertebrata</taxon>
        <taxon>Euteleostomi</taxon>
        <taxon>Actinopterygii</taxon>
        <taxon>Neopterygii</taxon>
        <taxon>Teleostei</taxon>
        <taxon>Neoteleostei</taxon>
        <taxon>Acanthomorphata</taxon>
        <taxon>Ovalentaria</taxon>
        <taxon>Atherinomorphae</taxon>
        <taxon>Cyprinodontiformes</taxon>
        <taxon>Poeciliidae</taxon>
        <taxon>Poeciliinae</taxon>
        <taxon>Poecilia</taxon>
    </lineage>
</organism>
<feature type="disulfide bond" evidence="6">
    <location>
        <begin position="46"/>
        <end position="61"/>
    </location>
</feature>
<evidence type="ECO:0000313" key="14">
    <source>
        <dbReference type="Proteomes" id="UP000261500"/>
    </source>
</evidence>
<dbReference type="InterPro" id="IPR022329">
    <property type="entry name" value="TNFR_25"/>
</dbReference>
<keyword evidence="9" id="KW-0812">Transmembrane</keyword>
<keyword evidence="5" id="KW-0325">Glycoprotein</keyword>
<keyword evidence="14" id="KW-1185">Reference proteome</keyword>
<keyword evidence="1" id="KW-0053">Apoptosis</keyword>
<evidence type="ECO:0000259" key="12">
    <source>
        <dbReference type="PROSITE" id="PS50050"/>
    </source>
</evidence>
<keyword evidence="4 6" id="KW-1015">Disulfide bond</keyword>
<reference evidence="13" key="2">
    <citation type="submission" date="2025-09" db="UniProtKB">
        <authorList>
            <consortium name="Ensembl"/>
        </authorList>
    </citation>
    <scope>IDENTIFICATION</scope>
</reference>
<feature type="chain" id="PRO_5017319633" evidence="10">
    <location>
        <begin position="24"/>
        <end position="394"/>
    </location>
</feature>
<feature type="region of interest" description="Disordered" evidence="8">
    <location>
        <begin position="121"/>
        <end position="176"/>
    </location>
</feature>
<protein>
    <submittedName>
        <fullName evidence="13">Si:ch211-112c15.8</fullName>
    </submittedName>
</protein>
<dbReference type="SUPFAM" id="SSF47986">
    <property type="entry name" value="DEATH domain"/>
    <property type="match status" value="1"/>
</dbReference>
<comment type="caution">
    <text evidence="6">Lacks conserved residue(s) required for the propagation of feature annotation.</text>
</comment>
<dbReference type="PANTHER" id="PTHR47220">
    <property type="entry name" value="TUMOR NECROSIS FACTOR RECEPTOR SUPERFAMILY MEMBER 25"/>
    <property type="match status" value="1"/>
</dbReference>
<evidence type="ECO:0000256" key="5">
    <source>
        <dbReference type="ARBA" id="ARBA00023180"/>
    </source>
</evidence>
<name>A0A3B3V1N9_9TELE</name>
<evidence type="ECO:0000256" key="9">
    <source>
        <dbReference type="SAM" id="Phobius"/>
    </source>
</evidence>
<evidence type="ECO:0000313" key="13">
    <source>
        <dbReference type="Ensembl" id="ENSPLAP00000018852.1"/>
    </source>
</evidence>
<dbReference type="Pfam" id="PF00531">
    <property type="entry name" value="Death"/>
    <property type="match status" value="1"/>
</dbReference>
<proteinExistence type="predicted"/>
<dbReference type="PROSITE" id="PS50050">
    <property type="entry name" value="TNFR_NGFR_2"/>
    <property type="match status" value="1"/>
</dbReference>
<dbReference type="Ensembl" id="ENSPLAT00000028436.1">
    <property type="protein sequence ID" value="ENSPLAP00000018852.1"/>
    <property type="gene ID" value="ENSPLAG00000023591.1"/>
</dbReference>
<feature type="compositionally biased region" description="Low complexity" evidence="8">
    <location>
        <begin position="144"/>
        <end position="176"/>
    </location>
</feature>
<feature type="domain" description="TNFR-Cys" evidence="12">
    <location>
        <begin position="45"/>
        <end position="84"/>
    </location>
</feature>
<evidence type="ECO:0000256" key="6">
    <source>
        <dbReference type="PROSITE-ProRule" id="PRU00206"/>
    </source>
</evidence>